<comment type="catalytic activity">
    <reaction evidence="5">
        <text>(R)-glycerate + NAD(+) = 3-hydroxypyruvate + NADH + H(+)</text>
        <dbReference type="Rhea" id="RHEA:17905"/>
        <dbReference type="ChEBI" id="CHEBI:15378"/>
        <dbReference type="ChEBI" id="CHEBI:16659"/>
        <dbReference type="ChEBI" id="CHEBI:17180"/>
        <dbReference type="ChEBI" id="CHEBI:57540"/>
        <dbReference type="ChEBI" id="CHEBI:57945"/>
        <dbReference type="EC" id="1.1.1.81"/>
    </reaction>
</comment>
<evidence type="ECO:0000256" key="1">
    <source>
        <dbReference type="ARBA" id="ARBA00022490"/>
    </source>
</evidence>
<feature type="active site" evidence="5">
    <location>
        <position position="252"/>
    </location>
</feature>
<evidence type="ECO:0000313" key="9">
    <source>
        <dbReference type="Proteomes" id="UP000010319"/>
    </source>
</evidence>
<comment type="catalytic activity">
    <reaction evidence="5">
        <text>(R)-glycerate + NADP(+) = 3-hydroxypyruvate + NADPH + H(+)</text>
        <dbReference type="Rhea" id="RHEA:18657"/>
        <dbReference type="ChEBI" id="CHEBI:15378"/>
        <dbReference type="ChEBI" id="CHEBI:16659"/>
        <dbReference type="ChEBI" id="CHEBI:17180"/>
        <dbReference type="ChEBI" id="CHEBI:57783"/>
        <dbReference type="ChEBI" id="CHEBI:58349"/>
        <dbReference type="EC" id="1.1.1.81"/>
    </reaction>
</comment>
<dbReference type="Pfam" id="PF00389">
    <property type="entry name" value="2-Hacid_dh"/>
    <property type="match status" value="1"/>
</dbReference>
<keyword evidence="2 5" id="KW-0521">NADP</keyword>
<evidence type="ECO:0000256" key="3">
    <source>
        <dbReference type="ARBA" id="ARBA00023002"/>
    </source>
</evidence>
<dbReference type="SUPFAM" id="SSF52283">
    <property type="entry name" value="Formate/glycerate dehydrogenase catalytic domain-like"/>
    <property type="match status" value="1"/>
</dbReference>
<dbReference type="PROSITE" id="PS00671">
    <property type="entry name" value="D_2_HYDROXYACID_DH_3"/>
    <property type="match status" value="1"/>
</dbReference>
<comment type="subcellular location">
    <subcellularLocation>
        <location evidence="5">Cytoplasm</location>
    </subcellularLocation>
</comment>
<comment type="similarity">
    <text evidence="5">Belongs to the D-isomer specific 2-hydroxyacid dehydrogenase family. GhrB subfamily.</text>
</comment>
<gene>
    <name evidence="5" type="primary">ghrB</name>
    <name evidence="8" type="ORF">yberc0001_4220</name>
</gene>
<comment type="subunit">
    <text evidence="5">Homodimer.</text>
</comment>
<evidence type="ECO:0000256" key="2">
    <source>
        <dbReference type="ARBA" id="ARBA00022857"/>
    </source>
</evidence>
<dbReference type="PANTHER" id="PTHR10996">
    <property type="entry name" value="2-HYDROXYACID DEHYDROGENASE-RELATED"/>
    <property type="match status" value="1"/>
</dbReference>
<dbReference type="EC" id="1.1.1.79" evidence="5"/>
<sequence length="341" mass="37015">MLASDLTCPNELEFAMKPAIVLYKSLPTDLHQRLAQHFTVNSFAGLTPENQPELLSALQQAEGLIGSGGKIDHAFLQLAPRLRAASTISVGYDNFDVDALNQRGVALMHTPTVLTETVADTMMALLLSSARRVVELAERVKAGEWQESIGDEWYGVDVHHKTIGILGMGRIGMALAQRAHFGFSMPVLYTSRRPHEEAETRFGARRCSLDTLLAEVDFLCITLPMTEQTYHMIGRSQLAKMKSSAILINAGRGPVVDEQALIAALQDGTIHAAGLDVFEQEPLPMDSPLLKLPNVVAVPHIGSATHETRYNMAACAVDNLIAALTGSVKENCVNPQVLPQS</sequence>
<accession>A0ABP2E6A2</accession>
<dbReference type="InterPro" id="IPR023756">
    <property type="entry name" value="Glyo/OHPyrv_Rdtase_B"/>
</dbReference>
<dbReference type="SUPFAM" id="SSF51735">
    <property type="entry name" value="NAD(P)-binding Rossmann-fold domains"/>
    <property type="match status" value="1"/>
</dbReference>
<dbReference type="HAMAP" id="MF_01667">
    <property type="entry name" value="2_Hacid_dh_C_GhrB"/>
    <property type="match status" value="1"/>
</dbReference>
<dbReference type="CDD" id="cd05301">
    <property type="entry name" value="GDH"/>
    <property type="match status" value="1"/>
</dbReference>
<feature type="active site" evidence="5">
    <location>
        <position position="281"/>
    </location>
</feature>
<name>A0ABP2E6A2_YERBE</name>
<dbReference type="InterPro" id="IPR050223">
    <property type="entry name" value="D-isomer_2-hydroxyacid_DH"/>
</dbReference>
<comment type="catalytic activity">
    <reaction evidence="5">
        <text>glycolate + NADP(+) = glyoxylate + NADPH + H(+)</text>
        <dbReference type="Rhea" id="RHEA:10992"/>
        <dbReference type="ChEBI" id="CHEBI:15378"/>
        <dbReference type="ChEBI" id="CHEBI:29805"/>
        <dbReference type="ChEBI" id="CHEBI:36655"/>
        <dbReference type="ChEBI" id="CHEBI:57783"/>
        <dbReference type="ChEBI" id="CHEBI:58349"/>
        <dbReference type="EC" id="1.1.1.79"/>
    </reaction>
</comment>
<dbReference type="InterPro" id="IPR029753">
    <property type="entry name" value="D-isomer_DH_CS"/>
</dbReference>
<reference evidence="8" key="1">
    <citation type="submission" date="2008-12" db="EMBL/GenBank/DDBJ databases">
        <title>Annotation of the Yersinia bercovieri ATCC 43970 genome.</title>
        <authorList>
            <person name="Read T.D."/>
            <person name="Akmal A."/>
            <person name="Bishop-Lilly K."/>
            <person name="Chen P.E."/>
            <person name="Cook C."/>
            <person name="Kiley M.P."/>
            <person name="Lentz S."/>
            <person name="Mateczun A."/>
            <person name="Nagarajan N."/>
            <person name="Nolan N."/>
            <person name="Osborne B.I."/>
            <person name="Pop M."/>
            <person name="Sozhamannan S."/>
            <person name="Stewart A.C."/>
            <person name="Sulakvelidze A."/>
            <person name="Thomason B."/>
            <person name="Willner K."/>
            <person name="Zwick M.E."/>
        </authorList>
    </citation>
    <scope>NUCLEOTIDE SEQUENCE [LARGE SCALE GENOMIC DNA]</scope>
    <source>
        <strain evidence="8">ATCC 43970</strain>
    </source>
</reference>
<organism evidence="8 9">
    <name type="scientific">Yersinia bercovieri ATCC 43970</name>
    <dbReference type="NCBI Taxonomy" id="349968"/>
    <lineage>
        <taxon>Bacteria</taxon>
        <taxon>Pseudomonadati</taxon>
        <taxon>Pseudomonadota</taxon>
        <taxon>Gammaproteobacteria</taxon>
        <taxon>Enterobacterales</taxon>
        <taxon>Yersiniaceae</taxon>
        <taxon>Yersinia</taxon>
    </lineage>
</organism>
<evidence type="ECO:0000256" key="4">
    <source>
        <dbReference type="ARBA" id="ARBA00023027"/>
    </source>
</evidence>
<protein>
    <recommendedName>
        <fullName evidence="5">Glyoxylate/hydroxypyruvate reductase B</fullName>
        <ecNumber evidence="5">1.1.1.79</ecNumber>
        <ecNumber evidence="5">1.1.1.81</ecNumber>
    </recommendedName>
</protein>
<evidence type="ECO:0000259" key="7">
    <source>
        <dbReference type="Pfam" id="PF02826"/>
    </source>
</evidence>
<dbReference type="Gene3D" id="3.40.50.720">
    <property type="entry name" value="NAD(P)-binding Rossmann-like Domain"/>
    <property type="match status" value="2"/>
</dbReference>
<dbReference type="InterPro" id="IPR029752">
    <property type="entry name" value="D-isomer_DH_CS1"/>
</dbReference>
<evidence type="ECO:0000256" key="5">
    <source>
        <dbReference type="HAMAP-Rule" id="MF_01667"/>
    </source>
</evidence>
<dbReference type="EC" id="1.1.1.81" evidence="5"/>
<dbReference type="PROSITE" id="PS00065">
    <property type="entry name" value="D_2_HYDROXYACID_DH_1"/>
    <property type="match status" value="1"/>
</dbReference>
<dbReference type="EMBL" id="AALC02000005">
    <property type="protein sequence ID" value="EEQ08049.1"/>
    <property type="molecule type" value="Genomic_DNA"/>
</dbReference>
<evidence type="ECO:0000313" key="8">
    <source>
        <dbReference type="EMBL" id="EEQ08049.1"/>
    </source>
</evidence>
<feature type="domain" description="D-isomer specific 2-hydroxyacid dehydrogenase NAD-binding" evidence="7">
    <location>
        <begin position="123"/>
        <end position="302"/>
    </location>
</feature>
<keyword evidence="9" id="KW-1185">Reference proteome</keyword>
<proteinExistence type="inferred from homology"/>
<dbReference type="InterPro" id="IPR036291">
    <property type="entry name" value="NAD(P)-bd_dom_sf"/>
</dbReference>
<dbReference type="Pfam" id="PF02826">
    <property type="entry name" value="2-Hacid_dh_C"/>
    <property type="match status" value="1"/>
</dbReference>
<dbReference type="Proteomes" id="UP000010319">
    <property type="component" value="Unassembled WGS sequence"/>
</dbReference>
<keyword evidence="3 5" id="KW-0560">Oxidoreductase</keyword>
<comment type="caution">
    <text evidence="8">The sequence shown here is derived from an EMBL/GenBank/DDBJ whole genome shotgun (WGS) entry which is preliminary data.</text>
</comment>
<keyword evidence="4 5" id="KW-0520">NAD</keyword>
<feature type="domain" description="D-isomer specific 2-hydroxyacid dehydrogenase catalytic" evidence="6">
    <location>
        <begin position="20"/>
        <end position="334"/>
    </location>
</feature>
<dbReference type="InterPro" id="IPR006140">
    <property type="entry name" value="D-isomer_DH_NAD-bd"/>
</dbReference>
<comment type="function">
    <text evidence="5">Catalyzes the NADPH-dependent reduction of glyoxylate and hydroxypyruvate into glycolate and glycerate, respectively.</text>
</comment>
<evidence type="ECO:0000259" key="6">
    <source>
        <dbReference type="Pfam" id="PF00389"/>
    </source>
</evidence>
<dbReference type="InterPro" id="IPR006139">
    <property type="entry name" value="D-isomer_2_OHA_DH_cat_dom"/>
</dbReference>
<dbReference type="NCBIfam" id="NF011938">
    <property type="entry name" value="PRK15409.1"/>
    <property type="match status" value="1"/>
</dbReference>
<keyword evidence="1 5" id="KW-0963">Cytoplasm</keyword>
<feature type="active site" description="Proton donor" evidence="5">
    <location>
        <position position="300"/>
    </location>
</feature>
<dbReference type="PANTHER" id="PTHR10996:SF283">
    <property type="entry name" value="GLYOXYLATE_HYDROXYPYRUVATE REDUCTASE B"/>
    <property type="match status" value="1"/>
</dbReference>